<evidence type="ECO:0000259" key="3">
    <source>
        <dbReference type="PROSITE" id="PS50238"/>
    </source>
</evidence>
<feature type="compositionally biased region" description="Basic and acidic residues" evidence="2">
    <location>
        <begin position="917"/>
        <end position="941"/>
    </location>
</feature>
<feature type="region of interest" description="Disordered" evidence="2">
    <location>
        <begin position="461"/>
        <end position="547"/>
    </location>
</feature>
<feature type="compositionally biased region" description="Basic and acidic residues" evidence="2">
    <location>
        <begin position="310"/>
        <end position="319"/>
    </location>
</feature>
<accession>A0A8C2FP28</accession>
<feature type="compositionally biased region" description="Polar residues" evidence="2">
    <location>
        <begin position="320"/>
        <end position="329"/>
    </location>
</feature>
<reference evidence="4" key="1">
    <citation type="submission" date="2025-08" db="UniProtKB">
        <authorList>
            <consortium name="Ensembl"/>
        </authorList>
    </citation>
    <scope>IDENTIFICATION</scope>
</reference>
<dbReference type="SUPFAM" id="SSF48350">
    <property type="entry name" value="GTPase activation domain, GAP"/>
    <property type="match status" value="1"/>
</dbReference>
<evidence type="ECO:0000313" key="4">
    <source>
        <dbReference type="Ensembl" id="ENSCCRP00020058274.1"/>
    </source>
</evidence>
<dbReference type="PROSITE" id="PS50238">
    <property type="entry name" value="RHOGAP"/>
    <property type="match status" value="1"/>
</dbReference>
<dbReference type="PANTHER" id="PTHR15729:SF12">
    <property type="entry name" value="RHO GTPASE-ACTIVATING PROTEIN 30"/>
    <property type="match status" value="1"/>
</dbReference>
<dbReference type="Pfam" id="PF00620">
    <property type="entry name" value="RhoGAP"/>
    <property type="match status" value="1"/>
</dbReference>
<feature type="region of interest" description="Disordered" evidence="2">
    <location>
        <begin position="150"/>
        <end position="185"/>
    </location>
</feature>
<feature type="compositionally biased region" description="Basic and acidic residues" evidence="2">
    <location>
        <begin position="776"/>
        <end position="797"/>
    </location>
</feature>
<evidence type="ECO:0000256" key="2">
    <source>
        <dbReference type="SAM" id="MobiDB-lite"/>
    </source>
</evidence>
<dbReference type="Proteomes" id="UP000694701">
    <property type="component" value="Unplaced"/>
</dbReference>
<dbReference type="FunFam" id="1.10.555.10:FF:000059">
    <property type="entry name" value="rho GTPase-activating protein 30 isoform X2"/>
    <property type="match status" value="1"/>
</dbReference>
<dbReference type="PANTHER" id="PTHR15729">
    <property type="entry name" value="CDC42 GTPASE-ACTIVATING PROTEIN"/>
    <property type="match status" value="1"/>
</dbReference>
<feature type="domain" description="Rho-GAP" evidence="3">
    <location>
        <begin position="1"/>
        <end position="67"/>
    </location>
</feature>
<keyword evidence="1" id="KW-0343">GTPase activation</keyword>
<feature type="compositionally biased region" description="Basic and acidic residues" evidence="2">
    <location>
        <begin position="1257"/>
        <end position="1282"/>
    </location>
</feature>
<feature type="compositionally biased region" description="Basic and acidic residues" evidence="2">
    <location>
        <begin position="867"/>
        <end position="908"/>
    </location>
</feature>
<name>A0A8C2FP28_CYPCA</name>
<feature type="compositionally biased region" description="Basic and acidic residues" evidence="2">
    <location>
        <begin position="1074"/>
        <end position="1104"/>
    </location>
</feature>
<dbReference type="GO" id="GO:0005096">
    <property type="term" value="F:GTPase activator activity"/>
    <property type="evidence" value="ECO:0007669"/>
    <property type="project" value="UniProtKB-KW"/>
</dbReference>
<feature type="compositionally biased region" description="Basic and acidic residues" evidence="2">
    <location>
        <begin position="354"/>
        <end position="378"/>
    </location>
</feature>
<sequence length="1326" mass="147117">MRHLVKMSTFASQTNMHARNLAIVWAPNLLRSKDIESTGFNGTAAFMEVRVQSIVVEFILTHVAELFPGSGLTVERRKSLPSPSILSSHDEPFFKSLPLQCTGNLSPGDGPLPMRPYHAIIDGTDKRKGSLKGRKWRSIFNLGGRLQDPRKKNKYCPKDKEKTGLRPAKSMDSLSSGAYSVDDSKPLSPLVVSTASGSSEGMASAGGGMSSGYAVTYRRTGGAQVSMVSGGTQGTYNRLESGGGAEGVSQGVTRSPGMTSKADRRAGIHISGPFSVTVPLHITSGLALGVLHGGWNDKEQPLQGDEAENEDVKSIKTESTDGNPQSKSDNVQERERETNSNVESQEDCGNDMAEITRKEINVPEKGDSPCGKETEKENLSQNQESMEENVKDTQPQNQEETTEEDYMEMRGNLHQEPISPHYYEDMEFPEPDLPLDFQEAFGFLDSMESCAANPVEFSVEAPFENEYEEEEDKNKDNQAVSCPSQNCTNDCQTTSAKSISPSFTHRPLSGKSHSLPFKSRPFMPALSLSSDDEYSPADDDESDKDSEYEDMFCQSLPACRDYQGLSWLSPQTTAGLSTSINVDLHTSNQSNALLPENNNDAQSIDQSEDAIPAASALTDSSEPAFEPLLSEEHLSSDALKTDEVCMDEKKNEERHSKDVENDKHTLIGEDNPESEASEEDTYFGPDSSPSSPEPDQTETDSTSIPEPIPALSPAEDAQQVLDADGYHGNSEVTISTEITDADHPPEEHTQIINETKTEQVQTVEDEKSEETMKVVRNMEENEGEECNKTDTGEGKCDDVEEDAKAGSVEECSDGNEEQKQVNTTERKEDLGENSGDCEENAKDGPKEEAKRLDPEKNSGECEEGDEEHAKEEEQDKNKAERQEYLAENNRECEEHANDGPKEENKAEREEELEENGEDCKENAKDGPKEEAKRQDSEKNSGECEEGDEEHTKEGEQEDKRQEDLEGNSGESERVDEEHTKEGEQDKNEAERKEDLEENSGDCEENVKDGSKEEAKQDLEKNGGEFEDIHEEHAKEGEQDLKENSEESENVDEEHTKEGEQEAKRQEDLEGNSGESERVDEEHTKEGEQDKNEAERKEDLEKNSGECEEIDDKNKAERLEDLEESSEGNSEEDENVKTESSVEGDLSPEGGDDLEKSTSVQRPDEIQHEQTESKETEEETSDQISKAPRKRSPRKAANAKAVPAVPPKPQTSKLTAFTFRKQLQHRQHDDKGAQTHQELAAETETTHRDEDESAETGTKLDSEGPGERRGTWDGGADHRRDRNSGISMCFDEAVARATEKRSRERESTERLSGAQWDRESWKDGKTD</sequence>
<feature type="compositionally biased region" description="Low complexity" evidence="2">
    <location>
        <begin position="685"/>
        <end position="694"/>
    </location>
</feature>
<feature type="compositionally biased region" description="Polar residues" evidence="2">
    <location>
        <begin position="478"/>
        <end position="503"/>
    </location>
</feature>
<dbReference type="GO" id="GO:0007264">
    <property type="term" value="P:small GTPase-mediated signal transduction"/>
    <property type="evidence" value="ECO:0007669"/>
    <property type="project" value="TreeGrafter"/>
</dbReference>
<dbReference type="Ensembl" id="ENSCCRT00020064237.1">
    <property type="protein sequence ID" value="ENSCCRP00020058274.1"/>
    <property type="gene ID" value="ENSCCRG00020027682.1"/>
</dbReference>
<feature type="region of interest" description="Disordered" evidence="2">
    <location>
        <begin position="240"/>
        <end position="261"/>
    </location>
</feature>
<feature type="compositionally biased region" description="Acidic residues" evidence="2">
    <location>
        <begin position="1119"/>
        <end position="1133"/>
    </location>
</feature>
<dbReference type="InterPro" id="IPR008936">
    <property type="entry name" value="Rho_GTPase_activation_prot"/>
</dbReference>
<feature type="compositionally biased region" description="Basic and acidic residues" evidence="2">
    <location>
        <begin position="839"/>
        <end position="859"/>
    </location>
</feature>
<dbReference type="InterPro" id="IPR000198">
    <property type="entry name" value="RhoGAP_dom"/>
</dbReference>
<feature type="compositionally biased region" description="Basic and acidic residues" evidence="2">
    <location>
        <begin position="816"/>
        <end position="830"/>
    </location>
</feature>
<feature type="region of interest" description="Disordered" evidence="2">
    <location>
        <begin position="590"/>
        <end position="730"/>
    </location>
</feature>
<dbReference type="InterPro" id="IPR051576">
    <property type="entry name" value="PX-Rho_GAP"/>
</dbReference>
<evidence type="ECO:0000313" key="5">
    <source>
        <dbReference type="Proteomes" id="UP000694701"/>
    </source>
</evidence>
<feature type="compositionally biased region" description="Basic and acidic residues" evidence="2">
    <location>
        <begin position="1292"/>
        <end position="1308"/>
    </location>
</feature>
<dbReference type="Gene3D" id="1.10.555.10">
    <property type="entry name" value="Rho GTPase activation protein"/>
    <property type="match status" value="1"/>
</dbReference>
<feature type="compositionally biased region" description="Basic and acidic residues" evidence="2">
    <location>
        <begin position="1004"/>
        <end position="1023"/>
    </location>
</feature>
<protein>
    <submittedName>
        <fullName evidence="4">Si:dkeyp-68b7.12</fullName>
    </submittedName>
</protein>
<proteinExistence type="predicted"/>
<feature type="compositionally biased region" description="Basic and acidic residues" evidence="2">
    <location>
        <begin position="949"/>
        <end position="963"/>
    </location>
</feature>
<evidence type="ECO:0000256" key="1">
    <source>
        <dbReference type="ARBA" id="ARBA00022468"/>
    </source>
</evidence>
<feature type="compositionally biased region" description="Basic and acidic residues" evidence="2">
    <location>
        <begin position="1315"/>
        <end position="1326"/>
    </location>
</feature>
<feature type="compositionally biased region" description="Acidic residues" evidence="2">
    <location>
        <begin position="670"/>
        <end position="681"/>
    </location>
</feature>
<feature type="compositionally biased region" description="Basic and acidic residues" evidence="2">
    <location>
        <begin position="630"/>
        <end position="667"/>
    </location>
</feature>
<feature type="compositionally biased region" description="Basic and acidic residues" evidence="2">
    <location>
        <begin position="1029"/>
        <end position="1044"/>
    </location>
</feature>
<feature type="compositionally biased region" description="Basic and acidic residues" evidence="2">
    <location>
        <begin position="1052"/>
        <end position="1067"/>
    </location>
</feature>
<organism evidence="4 5">
    <name type="scientific">Cyprinus carpio</name>
    <name type="common">Common carp</name>
    <dbReference type="NCBI Taxonomy" id="7962"/>
    <lineage>
        <taxon>Eukaryota</taxon>
        <taxon>Metazoa</taxon>
        <taxon>Chordata</taxon>
        <taxon>Craniata</taxon>
        <taxon>Vertebrata</taxon>
        <taxon>Euteleostomi</taxon>
        <taxon>Actinopterygii</taxon>
        <taxon>Neopterygii</taxon>
        <taxon>Teleostei</taxon>
        <taxon>Ostariophysi</taxon>
        <taxon>Cypriniformes</taxon>
        <taxon>Cyprinidae</taxon>
        <taxon>Cyprininae</taxon>
        <taxon>Cyprinus</taxon>
    </lineage>
</organism>
<feature type="region of interest" description="Disordered" evidence="2">
    <location>
        <begin position="297"/>
        <end position="405"/>
    </location>
</feature>
<feature type="compositionally biased region" description="Basic and acidic residues" evidence="2">
    <location>
        <begin position="970"/>
        <end position="994"/>
    </location>
</feature>
<feature type="compositionally biased region" description="Acidic residues" evidence="2">
    <location>
        <begin position="530"/>
        <end position="547"/>
    </location>
</feature>
<feature type="compositionally biased region" description="Polar residues" evidence="2">
    <location>
        <begin position="590"/>
        <end position="605"/>
    </location>
</feature>
<feature type="region of interest" description="Disordered" evidence="2">
    <location>
        <begin position="776"/>
        <end position="1326"/>
    </location>
</feature>
<feature type="compositionally biased region" description="Basic and acidic residues" evidence="2">
    <location>
        <begin position="1161"/>
        <end position="1173"/>
    </location>
</feature>